<comment type="similarity">
    <text evidence="6">Belongs to the CFAP144 family.</text>
</comment>
<reference evidence="7" key="1">
    <citation type="submission" date="2020-10" db="EMBL/GenBank/DDBJ databases">
        <title>Unveiling of a novel bifunctional photoreceptor, Dualchrome1, isolated from a cosmopolitan green alga.</title>
        <authorList>
            <person name="Suzuki S."/>
            <person name="Kawachi M."/>
        </authorList>
    </citation>
    <scope>NUCLEOTIDE SEQUENCE</scope>
    <source>
        <strain evidence="7">NIES 2893</strain>
    </source>
</reference>
<protein>
    <submittedName>
        <fullName evidence="7">Uncharacterized protein</fullName>
    </submittedName>
</protein>
<dbReference type="PANTHER" id="PTHR33865:SF3">
    <property type="entry name" value="PROTEIN FAM183B"/>
    <property type="match status" value="1"/>
</dbReference>
<accession>A0A830H6T2</accession>
<dbReference type="Pfam" id="PF14886">
    <property type="entry name" value="FAM183"/>
    <property type="match status" value="1"/>
</dbReference>
<evidence type="ECO:0000256" key="4">
    <source>
        <dbReference type="ARBA" id="ARBA00023212"/>
    </source>
</evidence>
<dbReference type="PANTHER" id="PTHR33865">
    <property type="entry name" value="PROTEIN FAM183B"/>
    <property type="match status" value="1"/>
</dbReference>
<sequence length="139" mass="16013">MISAKLEPVARNAIWREHCEKQLRYLSLNTNFSIRDPTKMVILPEKPNYVLPNDRVSAEVRDQAMTTLKERCSVKDADIVPPEKYESPQTAAQAYGWHAKPLSKPNPMFVYRRGSCDITRYADKYFEMSGVTPFTRKDG</sequence>
<dbReference type="InterPro" id="IPR029214">
    <property type="entry name" value="CFAP144"/>
</dbReference>
<comment type="caution">
    <text evidence="7">The sequence shown here is derived from an EMBL/GenBank/DDBJ whole genome shotgun (WGS) entry which is preliminary data.</text>
</comment>
<dbReference type="OrthoDB" id="446290at2759"/>
<evidence type="ECO:0000256" key="2">
    <source>
        <dbReference type="ARBA" id="ARBA00004245"/>
    </source>
</evidence>
<comment type="subcellular location">
    <subcellularLocation>
        <location evidence="1">Cell projection</location>
        <location evidence="1">Cilium</location>
    </subcellularLocation>
    <subcellularLocation>
        <location evidence="2">Cytoplasm</location>
        <location evidence="2">Cytoskeleton</location>
    </subcellularLocation>
</comment>
<evidence type="ECO:0000256" key="6">
    <source>
        <dbReference type="ARBA" id="ARBA00034777"/>
    </source>
</evidence>
<dbReference type="GO" id="GO:0005856">
    <property type="term" value="C:cytoskeleton"/>
    <property type="evidence" value="ECO:0007669"/>
    <property type="project" value="UniProtKB-SubCell"/>
</dbReference>
<evidence type="ECO:0000256" key="1">
    <source>
        <dbReference type="ARBA" id="ARBA00004138"/>
    </source>
</evidence>
<organism evidence="7 8">
    <name type="scientific">Pycnococcus provasolii</name>
    <dbReference type="NCBI Taxonomy" id="41880"/>
    <lineage>
        <taxon>Eukaryota</taxon>
        <taxon>Viridiplantae</taxon>
        <taxon>Chlorophyta</taxon>
        <taxon>Pseudoscourfieldiophyceae</taxon>
        <taxon>Pseudoscourfieldiales</taxon>
        <taxon>Pycnococcaceae</taxon>
        <taxon>Pycnococcus</taxon>
    </lineage>
</organism>
<evidence type="ECO:0000313" key="7">
    <source>
        <dbReference type="EMBL" id="GHP02745.1"/>
    </source>
</evidence>
<dbReference type="GO" id="GO:0097546">
    <property type="term" value="C:ciliary base"/>
    <property type="evidence" value="ECO:0007669"/>
    <property type="project" value="TreeGrafter"/>
</dbReference>
<evidence type="ECO:0000256" key="5">
    <source>
        <dbReference type="ARBA" id="ARBA00023273"/>
    </source>
</evidence>
<gene>
    <name evidence="7" type="ORF">PPROV_000150000</name>
</gene>
<keyword evidence="5" id="KW-0966">Cell projection</keyword>
<keyword evidence="4" id="KW-0206">Cytoskeleton</keyword>
<name>A0A830H6T2_9CHLO</name>
<dbReference type="AlphaFoldDB" id="A0A830H6T2"/>
<dbReference type="Proteomes" id="UP000660262">
    <property type="component" value="Unassembled WGS sequence"/>
</dbReference>
<keyword evidence="8" id="KW-1185">Reference proteome</keyword>
<keyword evidence="3" id="KW-0963">Cytoplasm</keyword>
<proteinExistence type="inferred from homology"/>
<evidence type="ECO:0000313" key="8">
    <source>
        <dbReference type="Proteomes" id="UP000660262"/>
    </source>
</evidence>
<evidence type="ECO:0000256" key="3">
    <source>
        <dbReference type="ARBA" id="ARBA00022490"/>
    </source>
</evidence>
<dbReference type="EMBL" id="BNJQ01000004">
    <property type="protein sequence ID" value="GHP02745.1"/>
    <property type="molecule type" value="Genomic_DNA"/>
</dbReference>